<dbReference type="AlphaFoldDB" id="A0A381UCH8"/>
<name>A0A381UCH8_9ZZZZ</name>
<keyword evidence="3" id="KW-0812">Transmembrane</keyword>
<dbReference type="PANTHER" id="PTHR30189">
    <property type="entry name" value="LPS-ASSEMBLY PROTEIN"/>
    <property type="match status" value="1"/>
</dbReference>
<keyword evidence="1" id="KW-0998">Cell outer membrane</keyword>
<evidence type="ECO:0000256" key="2">
    <source>
        <dbReference type="SAM" id="MobiDB-lite"/>
    </source>
</evidence>
<gene>
    <name evidence="6" type="ORF">METZ01_LOCUS78162</name>
</gene>
<protein>
    <submittedName>
        <fullName evidence="6">Uncharacterized protein</fullName>
    </submittedName>
</protein>
<evidence type="ECO:0000256" key="1">
    <source>
        <dbReference type="ARBA" id="ARBA00023237"/>
    </source>
</evidence>
<feature type="transmembrane region" description="Helical" evidence="3">
    <location>
        <begin position="489"/>
        <end position="511"/>
    </location>
</feature>
<organism evidence="6">
    <name type="scientific">marine metagenome</name>
    <dbReference type="NCBI Taxonomy" id="408172"/>
    <lineage>
        <taxon>unclassified sequences</taxon>
        <taxon>metagenomes</taxon>
        <taxon>ecological metagenomes</taxon>
    </lineage>
</organism>
<dbReference type="GO" id="GO:0009279">
    <property type="term" value="C:cell outer membrane"/>
    <property type="evidence" value="ECO:0007669"/>
    <property type="project" value="TreeGrafter"/>
</dbReference>
<feature type="domain" description="Organic solvent tolerance-like N-terminal" evidence="4">
    <location>
        <begin position="127"/>
        <end position="217"/>
    </location>
</feature>
<evidence type="ECO:0000256" key="3">
    <source>
        <dbReference type="SAM" id="Phobius"/>
    </source>
</evidence>
<dbReference type="GO" id="GO:1990351">
    <property type="term" value="C:transporter complex"/>
    <property type="evidence" value="ECO:0007669"/>
    <property type="project" value="TreeGrafter"/>
</dbReference>
<dbReference type="InterPro" id="IPR005653">
    <property type="entry name" value="OstA-like_N"/>
</dbReference>
<dbReference type="Gene3D" id="2.60.450.10">
    <property type="entry name" value="Lipopolysaccharide (LPS) transport protein A like domain"/>
    <property type="match status" value="1"/>
</dbReference>
<sequence length="1169" mass="131936">MNVRLILTCLTISVITAQSGDRLRLIHADILENVTDSEGKAVQHLRGNVKFQKGESVISCEKGYYRNREGIGSFAGNVQMVKNEQILTADSIRTNSNDDIVTAYGSVHLQDSEYGLKSRLLTYFSEADSGIAEGNVEFVQKGQTITAGKVTYVKETNDAASYRAEEDVIIREEERTATCGLTIYDALSDISKLLDNPVVVQEGQQLSGEEIHLRYEEDKLAKLTIPGRAHIVYKREGKTNGTEGDESILSEFLDDMTGQRLEAFLEEGLLDSVRLEGMATTLYHLFEDSVYQGKNIASGDTITLLFEADSTEKRDVNSIHVAGGARGEYHPDSSAEKIENTILYQADTIHYSIPDQQTWLRKDVEIDYMDTELRSGYVNVLWEENLMKATAAPPGIAISDPEERPMFTEKGREPMRGDSLTYNLSNGRGKVQHGTTKMEDGYYRGDEIRNRADKILLVDRGIYTTCDRIEDPHFHFGSRRMKMIMNDLIIARPIILYLGGIPLFGLPFAVFPDQSGKRHSGWIMPSYGQNAAQGRYLRGLGYFWAANEFLNSQFTLDFYDKEGVVFHNSNRYFRRYKYSGSFSFRYNRTVATDDIADFFSNPGAVRWSGSWSHAQMLRGNQTLNVNGRYYSDSQFNQKLGIHRDTRLNQNAVSNATYSKRWQKLNASISANLSETKNLMAKSKMDPESIYYENPSGVGRKIVESTTVLPTLNFRKGQTQLFGASGSGMYLSYSSTLKNRGQGFYESEALDDSSFGWGNRQTEYDNSWVHNMSLSGSSRLFKYLAIRPSLSFREEWITKYNDATSADSLGKPIDAQQISGFKARHTGTLSVSTNTKLYGILPVKIGSLKTIRHTVTPSVGFSYRPDYTDDTFGYIKNLEDDSGNIYAFDPFSGTQIGATPRGEQRSINISVRNLFQAKVQDGEEERKIDNLLTWNMNTSYNFAADEFRLAKLRSTFRAGWLKKLNLDFSMSHDFYDTNTIDGKSVRIKEIKTNSWGLPTPRMTNMNAATGFKISGKRLGWSDSSTETDTTGNDTSAFADLMGSGIARPDNRSQARNPGNLWDLNLSLRYAANRMNPLNPKDTFWMNSNLTLNISKGWRIQYNARFDLIEKNLVSHDINVHRDLHCWEMNFTWTPSGFGQGFYLRVNVKSPTLRDLKFESRGGRWSGPGIP</sequence>
<feature type="region of interest" description="Disordered" evidence="2">
    <location>
        <begin position="408"/>
        <end position="431"/>
    </location>
</feature>
<dbReference type="Pfam" id="PF19838">
    <property type="entry name" value="LptD_2"/>
    <property type="match status" value="1"/>
</dbReference>
<dbReference type="InterPro" id="IPR045659">
    <property type="entry name" value="LptD_2"/>
</dbReference>
<keyword evidence="3" id="KW-0472">Membrane</keyword>
<evidence type="ECO:0000259" key="4">
    <source>
        <dbReference type="Pfam" id="PF03968"/>
    </source>
</evidence>
<proteinExistence type="predicted"/>
<accession>A0A381UCH8</accession>
<dbReference type="InterPro" id="IPR050218">
    <property type="entry name" value="LptD"/>
</dbReference>
<evidence type="ECO:0000259" key="5">
    <source>
        <dbReference type="Pfam" id="PF19838"/>
    </source>
</evidence>
<evidence type="ECO:0000313" key="6">
    <source>
        <dbReference type="EMBL" id="SVA25308.1"/>
    </source>
</evidence>
<dbReference type="Pfam" id="PF03968">
    <property type="entry name" value="LptD_N"/>
    <property type="match status" value="1"/>
</dbReference>
<reference evidence="6" key="1">
    <citation type="submission" date="2018-05" db="EMBL/GenBank/DDBJ databases">
        <authorList>
            <person name="Lanie J.A."/>
            <person name="Ng W.-L."/>
            <person name="Kazmierczak K.M."/>
            <person name="Andrzejewski T.M."/>
            <person name="Davidsen T.M."/>
            <person name="Wayne K.J."/>
            <person name="Tettelin H."/>
            <person name="Glass J.I."/>
            <person name="Rusch D."/>
            <person name="Podicherti R."/>
            <person name="Tsui H.-C.T."/>
            <person name="Winkler M.E."/>
        </authorList>
    </citation>
    <scope>NUCLEOTIDE SEQUENCE</scope>
</reference>
<keyword evidence="3" id="KW-1133">Transmembrane helix</keyword>
<dbReference type="PANTHER" id="PTHR30189:SF1">
    <property type="entry name" value="LPS-ASSEMBLY PROTEIN LPTD"/>
    <property type="match status" value="1"/>
</dbReference>
<dbReference type="EMBL" id="UINC01006074">
    <property type="protein sequence ID" value="SVA25308.1"/>
    <property type="molecule type" value="Genomic_DNA"/>
</dbReference>
<feature type="domain" description="LPS-assembly protein LptD central" evidence="5">
    <location>
        <begin position="489"/>
        <end position="974"/>
    </location>
</feature>